<evidence type="ECO:0000256" key="5">
    <source>
        <dbReference type="ARBA" id="ARBA00023015"/>
    </source>
</evidence>
<dbReference type="PROSITE" id="PS51141">
    <property type="entry name" value="ZF_SBP"/>
    <property type="match status" value="1"/>
</dbReference>
<keyword evidence="5" id="KW-0805">Transcription regulation</keyword>
<proteinExistence type="predicted"/>
<dbReference type="Pfam" id="PF03110">
    <property type="entry name" value="SBP"/>
    <property type="match status" value="1"/>
</dbReference>
<dbReference type="Gene3D" id="4.10.1100.10">
    <property type="entry name" value="Transcription factor, SBP-box domain"/>
    <property type="match status" value="1"/>
</dbReference>
<evidence type="ECO:0000256" key="9">
    <source>
        <dbReference type="PROSITE-ProRule" id="PRU00470"/>
    </source>
</evidence>
<accession>A0ABC8JMF8</accession>
<evidence type="ECO:0000256" key="3">
    <source>
        <dbReference type="ARBA" id="ARBA00022771"/>
    </source>
</evidence>
<evidence type="ECO:0000256" key="1">
    <source>
        <dbReference type="ARBA" id="ARBA00004123"/>
    </source>
</evidence>
<dbReference type="GO" id="GO:0008270">
    <property type="term" value="F:zinc ion binding"/>
    <property type="evidence" value="ECO:0007669"/>
    <property type="project" value="UniProtKB-KW"/>
</dbReference>
<dbReference type="GO" id="GO:0003677">
    <property type="term" value="F:DNA binding"/>
    <property type="evidence" value="ECO:0007669"/>
    <property type="project" value="UniProtKB-KW"/>
</dbReference>
<evidence type="ECO:0000256" key="6">
    <source>
        <dbReference type="ARBA" id="ARBA00023125"/>
    </source>
</evidence>
<keyword evidence="6" id="KW-0238">DNA-binding</keyword>
<keyword evidence="8" id="KW-0539">Nucleus</keyword>
<keyword evidence="4" id="KW-0862">Zinc</keyword>
<dbReference type="InterPro" id="IPR036893">
    <property type="entry name" value="SBP_sf"/>
</dbReference>
<dbReference type="EMBL" id="CAKOAT010107376">
    <property type="protein sequence ID" value="CAH8327117.1"/>
    <property type="molecule type" value="Genomic_DNA"/>
</dbReference>
<name>A0ABC8JMF8_ERUVS</name>
<dbReference type="InterPro" id="IPR044817">
    <property type="entry name" value="SBP-like"/>
</dbReference>
<protein>
    <recommendedName>
        <fullName evidence="10">SBP-type domain-containing protein</fullName>
    </recommendedName>
</protein>
<evidence type="ECO:0000313" key="12">
    <source>
        <dbReference type="Proteomes" id="UP001642260"/>
    </source>
</evidence>
<feature type="domain" description="SBP-type" evidence="10">
    <location>
        <begin position="89"/>
        <end position="166"/>
    </location>
</feature>
<reference evidence="11 12" key="1">
    <citation type="submission" date="2022-03" db="EMBL/GenBank/DDBJ databases">
        <authorList>
            <person name="Macdonald S."/>
            <person name="Ahmed S."/>
            <person name="Newling K."/>
        </authorList>
    </citation>
    <scope>NUCLEOTIDE SEQUENCE [LARGE SCALE GENOMIC DNA]</scope>
</reference>
<dbReference type="SUPFAM" id="SSF103612">
    <property type="entry name" value="SBT domain"/>
    <property type="match status" value="1"/>
</dbReference>
<organism evidence="11 12">
    <name type="scientific">Eruca vesicaria subsp. sativa</name>
    <name type="common">Garden rocket</name>
    <name type="synonym">Eruca sativa</name>
    <dbReference type="NCBI Taxonomy" id="29727"/>
    <lineage>
        <taxon>Eukaryota</taxon>
        <taxon>Viridiplantae</taxon>
        <taxon>Streptophyta</taxon>
        <taxon>Embryophyta</taxon>
        <taxon>Tracheophyta</taxon>
        <taxon>Spermatophyta</taxon>
        <taxon>Magnoliopsida</taxon>
        <taxon>eudicotyledons</taxon>
        <taxon>Gunneridae</taxon>
        <taxon>Pentapetalae</taxon>
        <taxon>rosids</taxon>
        <taxon>malvids</taxon>
        <taxon>Brassicales</taxon>
        <taxon>Brassicaceae</taxon>
        <taxon>Brassiceae</taxon>
        <taxon>Eruca</taxon>
    </lineage>
</organism>
<keyword evidence="12" id="KW-1185">Reference proteome</keyword>
<dbReference type="FunFam" id="4.10.1100.10:FF:000001">
    <property type="entry name" value="Squamosa promoter-binding-like protein 14"/>
    <property type="match status" value="1"/>
</dbReference>
<comment type="subcellular location">
    <subcellularLocation>
        <location evidence="1">Nucleus</location>
    </subcellularLocation>
</comment>
<evidence type="ECO:0000256" key="4">
    <source>
        <dbReference type="ARBA" id="ARBA00022833"/>
    </source>
</evidence>
<dbReference type="PANTHER" id="PTHR31251">
    <property type="entry name" value="SQUAMOSA PROMOTER-BINDING-LIKE PROTEIN 4"/>
    <property type="match status" value="1"/>
</dbReference>
<sequence length="331" mass="37896">MDSWSYGRSVFLPNETIAENQRSMPGFEQGLFTELETSNGFITKVASSSSCVEENQSFKLMSFMDYGNHDVTSSLPAKKTRASNSCSQSPLCQVYGCNMDLSFSKEYHKRHRVCEAHSKTSVVIVSGIEQRFCQQCSRFHFLSEFDDGKRSCRRRLAGHNERRRKPSFYFLPGKRHKLLPQESFPGSFLYKVMDGDDHRASRLVSFKDEPMFPEQNMMEASGVSYIWDLQEAVPRSTCALSLLSAQSQQHLSETNPNKSFSITQPNQNFSHCTLDYHQMQPLMIDAGKKTKSGSSSTVDLLQLSSHLQRIQQQQRSFTDDVKQEYNELYFP</sequence>
<evidence type="ECO:0000259" key="10">
    <source>
        <dbReference type="PROSITE" id="PS51141"/>
    </source>
</evidence>
<comment type="caution">
    <text evidence="11">The sequence shown here is derived from an EMBL/GenBank/DDBJ whole genome shotgun (WGS) entry which is preliminary data.</text>
</comment>
<keyword evidence="3 9" id="KW-0863">Zinc-finger</keyword>
<evidence type="ECO:0000256" key="8">
    <source>
        <dbReference type="ARBA" id="ARBA00023242"/>
    </source>
</evidence>
<gene>
    <name evidence="11" type="ORF">ERUC_LOCUS10957</name>
</gene>
<evidence type="ECO:0000256" key="2">
    <source>
        <dbReference type="ARBA" id="ARBA00022723"/>
    </source>
</evidence>
<dbReference type="GO" id="GO:0005634">
    <property type="term" value="C:nucleus"/>
    <property type="evidence" value="ECO:0007669"/>
    <property type="project" value="UniProtKB-SubCell"/>
</dbReference>
<keyword evidence="7" id="KW-0804">Transcription</keyword>
<dbReference type="AlphaFoldDB" id="A0ABC8JMF8"/>
<evidence type="ECO:0000313" key="11">
    <source>
        <dbReference type="EMBL" id="CAH8327117.1"/>
    </source>
</evidence>
<dbReference type="InterPro" id="IPR004333">
    <property type="entry name" value="SBP_dom"/>
</dbReference>
<dbReference type="PANTHER" id="PTHR31251:SF226">
    <property type="entry name" value="SQUAMOSA PROMOTER-BINDING-LIKE PROTEIN 6"/>
    <property type="match status" value="1"/>
</dbReference>
<dbReference type="Proteomes" id="UP001642260">
    <property type="component" value="Unassembled WGS sequence"/>
</dbReference>
<evidence type="ECO:0000256" key="7">
    <source>
        <dbReference type="ARBA" id="ARBA00023163"/>
    </source>
</evidence>
<keyword evidence="2" id="KW-0479">Metal-binding</keyword>